<dbReference type="PANTHER" id="PTHR24198:SF165">
    <property type="entry name" value="ANKYRIN REPEAT-CONTAINING PROTEIN-RELATED"/>
    <property type="match status" value="1"/>
</dbReference>
<feature type="transmembrane region" description="Helical" evidence="5">
    <location>
        <begin position="644"/>
        <end position="664"/>
    </location>
</feature>
<protein>
    <submittedName>
        <fullName evidence="6">Uncharacterized protein</fullName>
    </submittedName>
</protein>
<dbReference type="Gene3D" id="1.25.40.20">
    <property type="entry name" value="Ankyrin repeat-containing domain"/>
    <property type="match status" value="4"/>
</dbReference>
<feature type="compositionally biased region" description="Basic and acidic residues" evidence="4">
    <location>
        <begin position="715"/>
        <end position="730"/>
    </location>
</feature>
<dbReference type="AlphaFoldDB" id="A0A4S3J2W9"/>
<evidence type="ECO:0000313" key="6">
    <source>
        <dbReference type="EMBL" id="THC89015.1"/>
    </source>
</evidence>
<sequence>MHLKIDHKVNLHEAARLGNSRAVEILLDGENVNSLDNNRRTPLSWAAESGQTNIVELLLARNDVDVNCEDKDGRTALSWAAGRGHKDVVKLLLAKDGIDVNRKDNRDYTPLGHAASSGRKLTVELLLTRDDINVNCKDDRNRTPLLQAAVFRSIEVVKLLLARNDIDMNIEDIEGRTPLWWAVRNGQKNMLKLLLKKQCALCPGRTPLSWAAENGHHYVVQVLLDDADPNFRDGDGQTALSRAVHNRRETVVELLAPVDTITLHQLVKEGDRAAINLLLSNEYDLNTRDDRGETPLHFAVSLGHLEIALDLISCGAEINPQDCDGLTPLRLAMQRRNCHLIQELLKRKARVDRITAKEWRDAYGKQDRDIVQLSEGDDGTKRVDFVSDFHELSNSGIDQRILLLVDDSDDLLWSKIPIPGSKEPLVPNKLHVSLPRKEAEGDFAVSVSLLFPAEQGSSGKYFSVPTGGKSRIAWKIRRPTNPKSEAWRPIVYFSTLPYGWIPSDGMDLFKQFIVHLKERWLGLCQQAEEHLSERRLGQLSSKGKNPKLIDCLASDAQKWTELRTILLSQAREARKFVNDYCQYYNVNSIPKELMLLIDEFELSINNQIGQLDQTVRDLLQIQEFAWVSVTETRIATRLGQNMMLLTYVNIFYLPLAVCAALWAIPDIQNSSTRNPFIITSVVVGLITFLVAFNMENVKGFMGNVCRQWKEHIVRSRGEDRGDNRGEKFQDVHPTQQTPSEVWLVGDSVHRIVGWLTGRKQLSQQKESKLDGANAC</sequence>
<feature type="transmembrane region" description="Helical" evidence="5">
    <location>
        <begin position="676"/>
        <end position="694"/>
    </location>
</feature>
<feature type="repeat" description="ANK" evidence="3">
    <location>
        <begin position="174"/>
        <end position="197"/>
    </location>
</feature>
<evidence type="ECO:0000256" key="2">
    <source>
        <dbReference type="ARBA" id="ARBA00023043"/>
    </source>
</evidence>
<keyword evidence="5" id="KW-0812">Transmembrane</keyword>
<name>A0A4S3J2W9_9EURO</name>
<dbReference type="Proteomes" id="UP000308092">
    <property type="component" value="Unassembled WGS sequence"/>
</dbReference>
<dbReference type="Pfam" id="PF12796">
    <property type="entry name" value="Ank_2"/>
    <property type="match status" value="3"/>
</dbReference>
<gene>
    <name evidence="6" type="ORF">EYZ11_011535</name>
</gene>
<dbReference type="PANTHER" id="PTHR24198">
    <property type="entry name" value="ANKYRIN REPEAT AND PROTEIN KINASE DOMAIN-CONTAINING PROTEIN"/>
    <property type="match status" value="1"/>
</dbReference>
<feature type="repeat" description="ANK" evidence="3">
    <location>
        <begin position="72"/>
        <end position="105"/>
    </location>
</feature>
<feature type="region of interest" description="Disordered" evidence="4">
    <location>
        <begin position="715"/>
        <end position="735"/>
    </location>
</feature>
<dbReference type="InterPro" id="IPR002110">
    <property type="entry name" value="Ankyrin_rpt"/>
</dbReference>
<dbReference type="EMBL" id="SOSA01000725">
    <property type="protein sequence ID" value="THC89015.1"/>
    <property type="molecule type" value="Genomic_DNA"/>
</dbReference>
<feature type="repeat" description="ANK" evidence="3">
    <location>
        <begin position="324"/>
        <end position="356"/>
    </location>
</feature>
<reference evidence="6 7" key="1">
    <citation type="submission" date="2019-03" db="EMBL/GenBank/DDBJ databases">
        <title>The genome sequence of a newly discovered highly antifungal drug resistant Aspergillus species, Aspergillus tanneri NIH 1004.</title>
        <authorList>
            <person name="Mounaud S."/>
            <person name="Singh I."/>
            <person name="Joardar V."/>
            <person name="Pakala S."/>
            <person name="Pakala S."/>
            <person name="Venepally P."/>
            <person name="Hoover J."/>
            <person name="Nierman W."/>
            <person name="Chung J."/>
            <person name="Losada L."/>
        </authorList>
    </citation>
    <scope>NUCLEOTIDE SEQUENCE [LARGE SCALE GENOMIC DNA]</scope>
    <source>
        <strain evidence="6 7">NIH1004</strain>
    </source>
</reference>
<dbReference type="SMART" id="SM00248">
    <property type="entry name" value="ANK"/>
    <property type="match status" value="10"/>
</dbReference>
<keyword evidence="1" id="KW-0677">Repeat</keyword>
<dbReference type="VEuPathDB" id="FungiDB:EYZ11_011535"/>
<feature type="repeat" description="ANK" evidence="3">
    <location>
        <begin position="291"/>
        <end position="323"/>
    </location>
</feature>
<dbReference type="STRING" id="1220188.A0A4S3J2W9"/>
<organism evidence="6 7">
    <name type="scientific">Aspergillus tanneri</name>
    <dbReference type="NCBI Taxonomy" id="1220188"/>
    <lineage>
        <taxon>Eukaryota</taxon>
        <taxon>Fungi</taxon>
        <taxon>Dikarya</taxon>
        <taxon>Ascomycota</taxon>
        <taxon>Pezizomycotina</taxon>
        <taxon>Eurotiomycetes</taxon>
        <taxon>Eurotiomycetidae</taxon>
        <taxon>Eurotiales</taxon>
        <taxon>Aspergillaceae</taxon>
        <taxon>Aspergillus</taxon>
        <taxon>Aspergillus subgen. Circumdati</taxon>
    </lineage>
</organism>
<evidence type="ECO:0000313" key="7">
    <source>
        <dbReference type="Proteomes" id="UP000308092"/>
    </source>
</evidence>
<evidence type="ECO:0000256" key="4">
    <source>
        <dbReference type="SAM" id="MobiDB-lite"/>
    </source>
</evidence>
<keyword evidence="5" id="KW-1133">Transmembrane helix</keyword>
<dbReference type="PROSITE" id="PS50297">
    <property type="entry name" value="ANK_REP_REGION"/>
    <property type="match status" value="4"/>
</dbReference>
<keyword evidence="7" id="KW-1185">Reference proteome</keyword>
<evidence type="ECO:0000256" key="1">
    <source>
        <dbReference type="ARBA" id="ARBA00022737"/>
    </source>
</evidence>
<proteinExistence type="predicted"/>
<keyword evidence="2 3" id="KW-0040">ANK repeat</keyword>
<evidence type="ECO:0000256" key="5">
    <source>
        <dbReference type="SAM" id="Phobius"/>
    </source>
</evidence>
<evidence type="ECO:0000256" key="3">
    <source>
        <dbReference type="PROSITE-ProRule" id="PRU00023"/>
    </source>
</evidence>
<dbReference type="InterPro" id="IPR036770">
    <property type="entry name" value="Ankyrin_rpt-contain_sf"/>
</dbReference>
<keyword evidence="5" id="KW-0472">Membrane</keyword>
<feature type="repeat" description="ANK" evidence="3">
    <location>
        <begin position="38"/>
        <end position="71"/>
    </location>
</feature>
<dbReference type="PROSITE" id="PS50088">
    <property type="entry name" value="ANK_REPEAT"/>
    <property type="match status" value="6"/>
</dbReference>
<dbReference type="SUPFAM" id="SSF48403">
    <property type="entry name" value="Ankyrin repeat"/>
    <property type="match status" value="1"/>
</dbReference>
<feature type="repeat" description="ANK" evidence="3">
    <location>
        <begin position="203"/>
        <end position="225"/>
    </location>
</feature>
<comment type="caution">
    <text evidence="6">The sequence shown here is derived from an EMBL/GenBank/DDBJ whole genome shotgun (WGS) entry which is preliminary data.</text>
</comment>
<accession>A0A4S3J2W9</accession>